<evidence type="ECO:0000313" key="9">
    <source>
        <dbReference type="Proteomes" id="UP001501126"/>
    </source>
</evidence>
<feature type="domain" description="RNA polymerase sigma factor 70 region 4 type 2" evidence="7">
    <location>
        <begin position="131"/>
        <end position="182"/>
    </location>
</feature>
<dbReference type="SUPFAM" id="SSF88946">
    <property type="entry name" value="Sigma2 domain of RNA polymerase sigma factors"/>
    <property type="match status" value="1"/>
</dbReference>
<keyword evidence="9" id="KW-1185">Reference proteome</keyword>
<dbReference type="EMBL" id="BAAAFH010000022">
    <property type="protein sequence ID" value="GAA0876493.1"/>
    <property type="molecule type" value="Genomic_DNA"/>
</dbReference>
<accession>A0ABN1MT24</accession>
<sequence>MRIVSGIYMQVTPEILEGCEKSDRRAQKSLYEICFRMHMSVCYSYYGNEEDARSVLNLAFLKINKNIKSIDGNPKVFFSWSRRIVVNTIIDEYRKNRNYNEKVDKYENDRDLESRETSSSNAGLESLEEMDIKKMVARLPDQTRQVFVLYVIEGYSHKEIAEQMGMSDGTSKWHLSVGRKMLREMLEKIEGIEEKLNKMVI</sequence>
<dbReference type="PANTHER" id="PTHR43133">
    <property type="entry name" value="RNA POLYMERASE ECF-TYPE SIGMA FACTO"/>
    <property type="match status" value="1"/>
</dbReference>
<name>A0ABN1MT24_9FLAO</name>
<dbReference type="InterPro" id="IPR013249">
    <property type="entry name" value="RNA_pol_sigma70_r4_t2"/>
</dbReference>
<dbReference type="Gene3D" id="1.10.10.10">
    <property type="entry name" value="Winged helix-like DNA-binding domain superfamily/Winged helix DNA-binding domain"/>
    <property type="match status" value="1"/>
</dbReference>
<dbReference type="CDD" id="cd06171">
    <property type="entry name" value="Sigma70_r4"/>
    <property type="match status" value="1"/>
</dbReference>
<dbReference type="SUPFAM" id="SSF88659">
    <property type="entry name" value="Sigma3 and sigma4 domains of RNA polymerase sigma factors"/>
    <property type="match status" value="1"/>
</dbReference>
<evidence type="ECO:0000256" key="3">
    <source>
        <dbReference type="ARBA" id="ARBA00023082"/>
    </source>
</evidence>
<evidence type="ECO:0000259" key="6">
    <source>
        <dbReference type="Pfam" id="PF04542"/>
    </source>
</evidence>
<dbReference type="InterPro" id="IPR014284">
    <property type="entry name" value="RNA_pol_sigma-70_dom"/>
</dbReference>
<feature type="coiled-coil region" evidence="5">
    <location>
        <begin position="89"/>
        <end position="116"/>
    </location>
</feature>
<keyword evidence="4" id="KW-0804">Transcription</keyword>
<dbReference type="InterPro" id="IPR007627">
    <property type="entry name" value="RNA_pol_sigma70_r2"/>
</dbReference>
<keyword evidence="3" id="KW-0731">Sigma factor</keyword>
<evidence type="ECO:0000256" key="2">
    <source>
        <dbReference type="ARBA" id="ARBA00023015"/>
    </source>
</evidence>
<organism evidence="8 9">
    <name type="scientific">Wandonia haliotis</name>
    <dbReference type="NCBI Taxonomy" id="574963"/>
    <lineage>
        <taxon>Bacteria</taxon>
        <taxon>Pseudomonadati</taxon>
        <taxon>Bacteroidota</taxon>
        <taxon>Flavobacteriia</taxon>
        <taxon>Flavobacteriales</taxon>
        <taxon>Crocinitomicaceae</taxon>
        <taxon>Wandonia</taxon>
    </lineage>
</organism>
<dbReference type="InterPro" id="IPR013325">
    <property type="entry name" value="RNA_pol_sigma_r2"/>
</dbReference>
<keyword evidence="5" id="KW-0175">Coiled coil</keyword>
<dbReference type="Pfam" id="PF08281">
    <property type="entry name" value="Sigma70_r4_2"/>
    <property type="match status" value="1"/>
</dbReference>
<evidence type="ECO:0000256" key="4">
    <source>
        <dbReference type="ARBA" id="ARBA00023163"/>
    </source>
</evidence>
<comment type="similarity">
    <text evidence="1">Belongs to the sigma-70 factor family. ECF subfamily.</text>
</comment>
<dbReference type="InterPro" id="IPR039425">
    <property type="entry name" value="RNA_pol_sigma-70-like"/>
</dbReference>
<dbReference type="RefSeq" id="WP_343789438.1">
    <property type="nucleotide sequence ID" value="NZ_BAAAFH010000022.1"/>
</dbReference>
<dbReference type="InterPro" id="IPR013324">
    <property type="entry name" value="RNA_pol_sigma_r3/r4-like"/>
</dbReference>
<keyword evidence="2" id="KW-0805">Transcription regulation</keyword>
<evidence type="ECO:0000313" key="8">
    <source>
        <dbReference type="EMBL" id="GAA0876493.1"/>
    </source>
</evidence>
<dbReference type="Proteomes" id="UP001501126">
    <property type="component" value="Unassembled WGS sequence"/>
</dbReference>
<proteinExistence type="inferred from homology"/>
<dbReference type="Gene3D" id="1.10.1740.10">
    <property type="match status" value="1"/>
</dbReference>
<dbReference type="Pfam" id="PF04542">
    <property type="entry name" value="Sigma70_r2"/>
    <property type="match status" value="1"/>
</dbReference>
<feature type="domain" description="RNA polymerase sigma-70 region 2" evidence="6">
    <location>
        <begin position="35"/>
        <end position="97"/>
    </location>
</feature>
<evidence type="ECO:0000256" key="5">
    <source>
        <dbReference type="SAM" id="Coils"/>
    </source>
</evidence>
<dbReference type="InterPro" id="IPR036388">
    <property type="entry name" value="WH-like_DNA-bd_sf"/>
</dbReference>
<reference evidence="8 9" key="1">
    <citation type="journal article" date="2019" name="Int. J. Syst. Evol. Microbiol.">
        <title>The Global Catalogue of Microorganisms (GCM) 10K type strain sequencing project: providing services to taxonomists for standard genome sequencing and annotation.</title>
        <authorList>
            <consortium name="The Broad Institute Genomics Platform"/>
            <consortium name="The Broad Institute Genome Sequencing Center for Infectious Disease"/>
            <person name="Wu L."/>
            <person name="Ma J."/>
        </authorList>
    </citation>
    <scope>NUCLEOTIDE SEQUENCE [LARGE SCALE GENOMIC DNA]</scope>
    <source>
        <strain evidence="8 9">JCM 16083</strain>
    </source>
</reference>
<protein>
    <submittedName>
        <fullName evidence="8">Sigma-70 family RNA polymerase sigma factor</fullName>
    </submittedName>
</protein>
<dbReference type="NCBIfam" id="TIGR02937">
    <property type="entry name" value="sigma70-ECF"/>
    <property type="match status" value="1"/>
</dbReference>
<evidence type="ECO:0000259" key="7">
    <source>
        <dbReference type="Pfam" id="PF08281"/>
    </source>
</evidence>
<evidence type="ECO:0000256" key="1">
    <source>
        <dbReference type="ARBA" id="ARBA00010641"/>
    </source>
</evidence>
<comment type="caution">
    <text evidence="8">The sequence shown here is derived from an EMBL/GenBank/DDBJ whole genome shotgun (WGS) entry which is preliminary data.</text>
</comment>
<gene>
    <name evidence="8" type="ORF">GCM10009118_29030</name>
</gene>
<dbReference type="PANTHER" id="PTHR43133:SF46">
    <property type="entry name" value="RNA POLYMERASE SIGMA-70 FACTOR ECF SUBFAMILY"/>
    <property type="match status" value="1"/>
</dbReference>